<dbReference type="PROSITE" id="PS50835">
    <property type="entry name" value="IG_LIKE"/>
    <property type="match status" value="1"/>
</dbReference>
<dbReference type="OrthoDB" id="6151390at2759"/>
<dbReference type="PANTHER" id="PTHR12231">
    <property type="entry name" value="CTX-RELATED TYPE I TRANSMEMBRANE PROTEIN"/>
    <property type="match status" value="1"/>
</dbReference>
<feature type="transmembrane region" description="Helical" evidence="10">
    <location>
        <begin position="828"/>
        <end position="848"/>
    </location>
</feature>
<dbReference type="Gene3D" id="2.60.40.10">
    <property type="entry name" value="Immunoglobulins"/>
    <property type="match status" value="2"/>
</dbReference>
<keyword evidence="7" id="KW-1015">Disulfide bond</keyword>
<dbReference type="GeneID" id="111099510"/>
<dbReference type="SMART" id="SM00409">
    <property type="entry name" value="IG"/>
    <property type="match status" value="1"/>
</dbReference>
<feature type="non-terminal residue" evidence="13">
    <location>
        <position position="1"/>
    </location>
</feature>
<feature type="transmembrane region" description="Helical" evidence="10">
    <location>
        <begin position="474"/>
        <end position="495"/>
    </location>
</feature>
<evidence type="ECO:0000259" key="11">
    <source>
        <dbReference type="PROSITE" id="PS50835"/>
    </source>
</evidence>
<dbReference type="SUPFAM" id="SSF48726">
    <property type="entry name" value="Immunoglobulin"/>
    <property type="match status" value="2"/>
</dbReference>
<name>A0A8B8A4X1_CRAVI</name>
<feature type="transmembrane region" description="Helical" evidence="10">
    <location>
        <begin position="679"/>
        <end position="701"/>
    </location>
</feature>
<dbReference type="Proteomes" id="UP000694844">
    <property type="component" value="Chromosome 6"/>
</dbReference>
<feature type="transmembrane region" description="Helical" evidence="10">
    <location>
        <begin position="1111"/>
        <end position="1133"/>
    </location>
</feature>
<keyword evidence="3" id="KW-0732">Signal</keyword>
<dbReference type="InterPro" id="IPR013098">
    <property type="entry name" value="Ig_I-set"/>
</dbReference>
<feature type="compositionally biased region" description="Basic and acidic residues" evidence="9">
    <location>
        <begin position="1638"/>
        <end position="1653"/>
    </location>
</feature>
<accession>A0A8B8A4X1</accession>
<evidence type="ECO:0000256" key="2">
    <source>
        <dbReference type="ARBA" id="ARBA00022692"/>
    </source>
</evidence>
<feature type="compositionally biased region" description="Polar residues" evidence="9">
    <location>
        <begin position="1602"/>
        <end position="1612"/>
    </location>
</feature>
<keyword evidence="12" id="KW-1185">Reference proteome</keyword>
<evidence type="ECO:0000256" key="9">
    <source>
        <dbReference type="SAM" id="MobiDB-lite"/>
    </source>
</evidence>
<evidence type="ECO:0000313" key="12">
    <source>
        <dbReference type="Proteomes" id="UP000694844"/>
    </source>
</evidence>
<feature type="region of interest" description="Disordered" evidence="9">
    <location>
        <begin position="1559"/>
        <end position="1623"/>
    </location>
</feature>
<dbReference type="GO" id="GO:0043005">
    <property type="term" value="C:neuron projection"/>
    <property type="evidence" value="ECO:0007669"/>
    <property type="project" value="TreeGrafter"/>
</dbReference>
<evidence type="ECO:0000256" key="7">
    <source>
        <dbReference type="ARBA" id="ARBA00023157"/>
    </source>
</evidence>
<dbReference type="InterPro" id="IPR018499">
    <property type="entry name" value="Tetraspanin/Peripherin"/>
</dbReference>
<feature type="transmembrane region" description="Helical" evidence="10">
    <location>
        <begin position="309"/>
        <end position="330"/>
    </location>
</feature>
<feature type="transmembrane region" description="Helical" evidence="10">
    <location>
        <begin position="1378"/>
        <end position="1400"/>
    </location>
</feature>
<evidence type="ECO:0000256" key="6">
    <source>
        <dbReference type="ARBA" id="ARBA00023136"/>
    </source>
</evidence>
<feature type="compositionally biased region" description="Basic and acidic residues" evidence="9">
    <location>
        <begin position="1664"/>
        <end position="1681"/>
    </location>
</feature>
<evidence type="ECO:0000256" key="5">
    <source>
        <dbReference type="ARBA" id="ARBA00022989"/>
    </source>
</evidence>
<dbReference type="PANTHER" id="PTHR12231:SF253">
    <property type="entry name" value="DPR-INTERACTING PROTEIN ETA, ISOFORM B-RELATED"/>
    <property type="match status" value="1"/>
</dbReference>
<dbReference type="KEGG" id="cvn:111099510"/>
<feature type="transmembrane region" description="Helical" evidence="10">
    <location>
        <begin position="1239"/>
        <end position="1259"/>
    </location>
</feature>
<feature type="transmembrane region" description="Helical" evidence="10">
    <location>
        <begin position="1291"/>
        <end position="1309"/>
    </location>
</feature>
<dbReference type="Pfam" id="PF13927">
    <property type="entry name" value="Ig_3"/>
    <property type="match status" value="1"/>
</dbReference>
<feature type="transmembrane region" description="Helical" evidence="10">
    <location>
        <begin position="1345"/>
        <end position="1366"/>
    </location>
</feature>
<evidence type="ECO:0000256" key="3">
    <source>
        <dbReference type="ARBA" id="ARBA00022729"/>
    </source>
</evidence>
<feature type="transmembrane region" description="Helical" evidence="10">
    <location>
        <begin position="1025"/>
        <end position="1045"/>
    </location>
</feature>
<evidence type="ECO:0000256" key="4">
    <source>
        <dbReference type="ARBA" id="ARBA00022737"/>
    </source>
</evidence>
<dbReference type="Pfam" id="PF00335">
    <property type="entry name" value="Tetraspanin"/>
    <property type="match status" value="3"/>
</dbReference>
<feature type="compositionally biased region" description="Basic and acidic residues" evidence="9">
    <location>
        <begin position="1569"/>
        <end position="1578"/>
    </location>
</feature>
<organism evidence="12 13">
    <name type="scientific">Crassostrea virginica</name>
    <name type="common">Eastern oyster</name>
    <dbReference type="NCBI Taxonomy" id="6565"/>
    <lineage>
        <taxon>Eukaryota</taxon>
        <taxon>Metazoa</taxon>
        <taxon>Spiralia</taxon>
        <taxon>Lophotrochozoa</taxon>
        <taxon>Mollusca</taxon>
        <taxon>Bivalvia</taxon>
        <taxon>Autobranchia</taxon>
        <taxon>Pteriomorphia</taxon>
        <taxon>Ostreida</taxon>
        <taxon>Ostreoidea</taxon>
        <taxon>Ostreidae</taxon>
        <taxon>Crassostrea</taxon>
    </lineage>
</organism>
<feature type="transmembrane region" description="Helical" evidence="10">
    <location>
        <begin position="206"/>
        <end position="225"/>
    </location>
</feature>
<keyword evidence="8" id="KW-0393">Immunoglobulin domain</keyword>
<evidence type="ECO:0000313" key="13">
    <source>
        <dbReference type="RefSeq" id="XP_022286527.1"/>
    </source>
</evidence>
<dbReference type="InterPro" id="IPR051170">
    <property type="entry name" value="Neural/epithelial_adhesion"/>
</dbReference>
<feature type="transmembrane region" description="Helical" evidence="10">
    <location>
        <begin position="525"/>
        <end position="546"/>
    </location>
</feature>
<dbReference type="InterPro" id="IPR003598">
    <property type="entry name" value="Ig_sub2"/>
</dbReference>
<keyword evidence="2 10" id="KW-0812">Transmembrane</keyword>
<feature type="transmembrane region" description="Helical" evidence="10">
    <location>
        <begin position="558"/>
        <end position="580"/>
    </location>
</feature>
<dbReference type="InterPro" id="IPR013783">
    <property type="entry name" value="Ig-like_fold"/>
</dbReference>
<evidence type="ECO:0000256" key="8">
    <source>
        <dbReference type="ARBA" id="ARBA00023319"/>
    </source>
</evidence>
<protein>
    <submittedName>
        <fullName evidence="13">Uncharacterized protein LOC111099510</fullName>
    </submittedName>
</protein>
<evidence type="ECO:0000256" key="10">
    <source>
        <dbReference type="SAM" id="Phobius"/>
    </source>
</evidence>
<proteinExistence type="predicted"/>
<feature type="transmembrane region" description="Helical" evidence="10">
    <location>
        <begin position="1076"/>
        <end position="1099"/>
    </location>
</feature>
<dbReference type="RefSeq" id="XP_022286527.1">
    <property type="nucleotide sequence ID" value="XM_022430819.1"/>
</dbReference>
<feature type="transmembrane region" description="Helical" evidence="10">
    <location>
        <begin position="966"/>
        <end position="986"/>
    </location>
</feature>
<sequence length="1709" mass="192821">VPARILESASSKDTYVMEGRDVTLWCNATGIPEPNITWFRINMYHGPVRQRVCAIGDTLVIGNISRHCGGQYECMADNSVKTAVQHSIKVDVYCKLYTISFTLSLRILNVGREDFGNYTCKATNSYGSSEKTMLLDEYILPTEAPKSLGPSTTQQILTYSESSKRTHPKTVSQVKGGYEDTKVFDFSKVGRQTGLNKETNDESGEITLHVTLWTLGTITLSLTFVKHLLDVIKNAPTSYTKSIYPLSINIVVLGILFIRCVSVGYFVMGLVWKLHTGVIDESWIRILNRLWVGNLRLGSTINGLVMTSYMISLLCFIVVDVIFLSVFSALRDGINHSLSSDFQNIYRNIAKWQYWYAPTYDDVKGSLQDWLDMTYKLGCCGITDQSVTLGYYICQSYHHQTCWTLFSTKMRAYLTTYACLAGLCLVFELLQLVVCDFIYSQMSQEKFPFALPRTCISMLKSSWKRNRHNMLTNISRILSCIPALCLLVAGSLLLVDNKLAGAEVSGLFVHIYILGLNFNDIIKGFGIAMIVLGSADFLLNTLAVVSDLIHHSRTKNKLITALMILLLLTKVTILGIIIHLDVTVHKDLRFKLANLLRQMNLTDLNRIWLVIFGELECCGVSSSTDMCPGNTYCTNLPVTCCHTSLYDIYESQLYNTMSCSSPNSPCLDVILCQFKKYTIGFYTGITFSILFGVVGTVLTFLHSRTLITVNTNQSTNKSETPPKNRLVMVKEYVRSDVLRTILMITSFLLVLFSVGFFIEGLALKYDKVFNHEKIRTILWSALTFDGLSFNHIRQTFASFMIASTVVISCVSGSGFFTMRTNSKCLHIFQIILIGVSLTMMIVGTGLWGKAKDSISYRLDFEMSVFLQKFGYNGHISNFYTTNADSALSNLFAVAECCGISAHNYVELSPYLGANKIPIYCCKENRLTEPYSESNSNCTDMHDTNLNHGRTCKDAVLTRLDEYSGGYFALSVLTIICLGTQVLLIIYKLKKRDFESIDNDRYVQMVSMLCKMEKGWRQVLHFDKKMTLNVLTMVSALSMLILGIYMKNDDKMTGEYVKNLYLLLYFKGVNFVDIVEAMHLLFIILGVLSFVLSLVGLSDVFISLRTEWKTKFYTGCLLILIVVKLVSVFLMIPIRLDIDENASYQLTNMDRQYRNVYWNSIYSTLNRFYFKFDCCGADGPYEFQKLENTDGYLGNSGAQPYVCCRGIQYLDYYSLSTSVECEKKSCTPEFLSCVDGYSNAFIASMSISAVFEIICLLLGAQRIYTLFKSKANDRQGYVRHIILGSKGHVKKILGGIISALVTLFVAVGIISESAALRYDAIFSHRQIIVVFRSMSAGNQSMSTNLFIWKLSTFLCGILLVIGALFTLFTIQKHSKLLHLMALIVNVVCVIGICAVTGWWIAVHSMAFPVNQYYNIWNNFESHLSSGYHFYIYDAWNSLFTTLECCSYQNIREFQSVDFQGSTYYNAPSIFCCHNNPLTKTYNYDTTCTADTSRYYTETCQYKLSQRLLTFSIVFYVMMFICLIMVIVTIVLLGILLKHDEPFRSDPVILKCISTQRRKPKKTSTMVVSDTRAKKDREEMSTDDVNLSKAAKPKETIIKKNKVNPLSTDPSSQIKDVPSKPDDKIKDHAYNKLTKTVTDKGDKNAIEEQSKEAADQMKPLSSDSDDLIKGELSDTDDHKEDYSKTASENSALENPFEQPKETASGLPSNVK</sequence>
<feature type="transmembrane region" description="Helical" evidence="10">
    <location>
        <begin position="737"/>
        <end position="758"/>
    </location>
</feature>
<comment type="subcellular location">
    <subcellularLocation>
        <location evidence="1">Membrane</location>
        <topology evidence="1">Multi-pass membrane protein</topology>
    </subcellularLocation>
</comment>
<evidence type="ECO:0000256" key="1">
    <source>
        <dbReference type="ARBA" id="ARBA00004141"/>
    </source>
</evidence>
<dbReference type="InterPro" id="IPR003599">
    <property type="entry name" value="Ig_sub"/>
</dbReference>
<dbReference type="Pfam" id="PF07679">
    <property type="entry name" value="I-set"/>
    <property type="match status" value="1"/>
</dbReference>
<dbReference type="SMART" id="SM00408">
    <property type="entry name" value="IGc2"/>
    <property type="match status" value="2"/>
</dbReference>
<reference evidence="13" key="1">
    <citation type="submission" date="2025-08" db="UniProtKB">
        <authorList>
            <consortium name="RefSeq"/>
        </authorList>
    </citation>
    <scope>IDENTIFICATION</scope>
    <source>
        <tissue evidence="13">Whole sample</tissue>
    </source>
</reference>
<feature type="domain" description="Ig-like" evidence="11">
    <location>
        <begin position="2"/>
        <end position="136"/>
    </location>
</feature>
<dbReference type="CDD" id="cd00096">
    <property type="entry name" value="Ig"/>
    <property type="match status" value="1"/>
</dbReference>
<feature type="transmembrane region" description="Helical" evidence="10">
    <location>
        <begin position="246"/>
        <end position="268"/>
    </location>
</feature>
<keyword evidence="4" id="KW-0677">Repeat</keyword>
<dbReference type="InterPro" id="IPR036179">
    <property type="entry name" value="Ig-like_dom_sf"/>
</dbReference>
<feature type="region of interest" description="Disordered" evidence="9">
    <location>
        <begin position="1638"/>
        <end position="1709"/>
    </location>
</feature>
<feature type="transmembrane region" description="Helical" evidence="10">
    <location>
        <begin position="796"/>
        <end position="816"/>
    </location>
</feature>
<keyword evidence="5 10" id="KW-1133">Transmembrane helix</keyword>
<feature type="transmembrane region" description="Helical" evidence="10">
    <location>
        <begin position="1511"/>
        <end position="1535"/>
    </location>
</feature>
<dbReference type="GO" id="GO:0016020">
    <property type="term" value="C:membrane"/>
    <property type="evidence" value="ECO:0007669"/>
    <property type="project" value="UniProtKB-SubCell"/>
</dbReference>
<gene>
    <name evidence="13" type="primary">LOC111099510</name>
</gene>
<dbReference type="InterPro" id="IPR007110">
    <property type="entry name" value="Ig-like_dom"/>
</dbReference>
<keyword evidence="6 10" id="KW-0472">Membrane</keyword>